<dbReference type="RefSeq" id="YP_001648245.2">
    <property type="nucleotide sequence ID" value="NC_010191.2"/>
</dbReference>
<dbReference type="EMBL" id="EU304328">
    <property type="protein sequence ID" value="ABY27949.2"/>
    <property type="molecule type" value="Genomic_DNA"/>
</dbReference>
<protein>
    <submittedName>
        <fullName evidence="1">Uncharacterized protein</fullName>
    </submittedName>
</protein>
<accession>A9YW66</accession>
<keyword evidence="2" id="KW-1185">Reference proteome</keyword>
<sequence>MEAARAIKYGNAEALSANEHQILYEIESRLEDCSTDHEQYMTFWIASHRDHEAATEMFEVFMNTCSTTFRLDKSEEIMELYSWAAMIGAIGSQNLDILDYIKGYQTKENIHEEMRAQYGHEMDCPSELLVWYNENFS</sequence>
<evidence type="ECO:0000313" key="2">
    <source>
        <dbReference type="Proteomes" id="UP000203890"/>
    </source>
</evidence>
<organism evidence="1 2">
    <name type="scientific">Ostreococcus tauri virus OtV5</name>
    <dbReference type="NCBI Taxonomy" id="1785753"/>
    <lineage>
        <taxon>Viruses</taxon>
        <taxon>Varidnaviria</taxon>
        <taxon>Bamfordvirae</taxon>
        <taxon>Nucleocytoviricota</taxon>
        <taxon>Megaviricetes</taxon>
        <taxon>Algavirales</taxon>
        <taxon>Phycodnaviridae</taxon>
        <taxon>Prasinovirus</taxon>
        <taxon>Prasinovirus ostreotauri</taxon>
    </lineage>
</organism>
<dbReference type="GeneID" id="5845598"/>
<dbReference type="OrthoDB" id="33596at10239"/>
<gene>
    <name evidence="1" type="ORF">OtV5_152c</name>
</gene>
<reference evidence="1 2" key="1">
    <citation type="journal article" date="2008" name="PLoS ONE">
        <title>Life-cycle and genome of OtV5, a large DNA virus of the pelagic marine unicellular green alga Ostreococcus tauri.</title>
        <authorList>
            <person name="Derelle E."/>
            <person name="Ferraz C."/>
            <person name="Escande M.L."/>
            <person name="Eychenie S."/>
            <person name="Cooke R."/>
            <person name="Piganeau G."/>
            <person name="Desdevises Y."/>
            <person name="Bellec L."/>
            <person name="Moreau H."/>
            <person name="Grimsley N."/>
        </authorList>
    </citation>
    <scope>NUCLEOTIDE SEQUENCE [LARGE SCALE GENOMIC DNA]</scope>
    <source>
        <strain evidence="1 2">OtV5</strain>
    </source>
</reference>
<dbReference type="KEGG" id="vg:5845598"/>
<evidence type="ECO:0000313" key="1">
    <source>
        <dbReference type="EMBL" id="ABY27949.2"/>
    </source>
</evidence>
<name>A9YW66_9PHYC</name>
<dbReference type="Proteomes" id="UP000203890">
    <property type="component" value="Segment"/>
</dbReference>
<dbReference type="InterPro" id="IPR045359">
    <property type="entry name" value="DUF5903"/>
</dbReference>
<dbReference type="Pfam" id="PF19260">
    <property type="entry name" value="DUF5903"/>
    <property type="match status" value="1"/>
</dbReference>
<proteinExistence type="predicted"/>